<evidence type="ECO:0000313" key="6">
    <source>
        <dbReference type="Proteomes" id="UP000050867"/>
    </source>
</evidence>
<dbReference type="GO" id="GO:0008168">
    <property type="term" value="F:methyltransferase activity"/>
    <property type="evidence" value="ECO:0007669"/>
    <property type="project" value="UniProtKB-KW"/>
</dbReference>
<dbReference type="CDD" id="cd02440">
    <property type="entry name" value="AdoMet_MTases"/>
    <property type="match status" value="1"/>
</dbReference>
<proteinExistence type="predicted"/>
<dbReference type="PANTHER" id="PTHR43464:SF19">
    <property type="entry name" value="UBIQUINONE BIOSYNTHESIS O-METHYLTRANSFERASE, MITOCHONDRIAL"/>
    <property type="match status" value="1"/>
</dbReference>
<dbReference type="Gene3D" id="3.40.50.150">
    <property type="entry name" value="Vaccinia Virus protein VP39"/>
    <property type="match status" value="1"/>
</dbReference>
<dbReference type="AlphaFoldDB" id="A0A0T6LWM5"/>
<dbReference type="STRING" id="76728.AQ490_15875"/>
<dbReference type="Proteomes" id="UP000050867">
    <property type="component" value="Unassembled WGS sequence"/>
</dbReference>
<keyword evidence="3" id="KW-0949">S-adenosyl-L-methionine</keyword>
<dbReference type="eggNOG" id="COG2226">
    <property type="taxonomic scope" value="Bacteria"/>
</dbReference>
<name>A0A0T6LWM5_WENVI</name>
<evidence type="ECO:0000259" key="4">
    <source>
        <dbReference type="Pfam" id="PF13649"/>
    </source>
</evidence>
<gene>
    <name evidence="5" type="ORF">AQ490_15875</name>
</gene>
<dbReference type="PANTHER" id="PTHR43464">
    <property type="entry name" value="METHYLTRANSFERASE"/>
    <property type="match status" value="1"/>
</dbReference>
<protein>
    <recommendedName>
        <fullName evidence="4">Methyltransferase domain-containing protein</fullName>
    </recommendedName>
</protein>
<dbReference type="InterPro" id="IPR029063">
    <property type="entry name" value="SAM-dependent_MTases_sf"/>
</dbReference>
<dbReference type="Pfam" id="PF13649">
    <property type="entry name" value="Methyltransf_25"/>
    <property type="match status" value="1"/>
</dbReference>
<feature type="domain" description="Methyltransferase" evidence="4">
    <location>
        <begin position="11"/>
        <end position="102"/>
    </location>
</feature>
<accession>A0A0T6LWM5</accession>
<evidence type="ECO:0000256" key="3">
    <source>
        <dbReference type="ARBA" id="ARBA00022691"/>
    </source>
</evidence>
<keyword evidence="6" id="KW-1185">Reference proteome</keyword>
<keyword evidence="2" id="KW-0808">Transferase</keyword>
<sequence>MVDSGAVGGEVLDVGCGSGALSVYLASQGFSVTGIDLAPTAIAQARQAAEERGVTATFLVGDVIELAGFESRFQTVVDCGMFPSLPSQSREKYAAALRRVCTHDARVHLLTMSVDSRNEVKGVFGRLGMQRRILERLDPPDKDQIRAAFAEHWNLVSMADSVFRVRLPIDRKPRELPAWLISFEPA</sequence>
<evidence type="ECO:0000313" key="5">
    <source>
        <dbReference type="EMBL" id="KRV50547.1"/>
    </source>
</evidence>
<evidence type="ECO:0000256" key="2">
    <source>
        <dbReference type="ARBA" id="ARBA00022679"/>
    </source>
</evidence>
<dbReference type="GO" id="GO:0032259">
    <property type="term" value="P:methylation"/>
    <property type="evidence" value="ECO:0007669"/>
    <property type="project" value="UniProtKB-KW"/>
</dbReference>
<comment type="caution">
    <text evidence="5">The sequence shown here is derived from an EMBL/GenBank/DDBJ whole genome shotgun (WGS) entry which is preliminary data.</text>
</comment>
<reference evidence="5 6" key="1">
    <citation type="submission" date="2015-10" db="EMBL/GenBank/DDBJ databases">
        <title>Draft genome sequence of pyrrolomycin-producing Streptomyces vitaminophilus.</title>
        <authorList>
            <person name="Graham D.E."/>
            <person name="Mahan K.M."/>
            <person name="Klingeman D.M."/>
            <person name="Hettich R.L."/>
            <person name="Parry R.J."/>
        </authorList>
    </citation>
    <scope>NUCLEOTIDE SEQUENCE [LARGE SCALE GENOMIC DNA]</scope>
    <source>
        <strain evidence="5 6">ATCC 31673</strain>
    </source>
</reference>
<organism evidence="5 6">
    <name type="scientific">Wenjunlia vitaminophila</name>
    <name type="common">Streptomyces vitaminophilus</name>
    <dbReference type="NCBI Taxonomy" id="76728"/>
    <lineage>
        <taxon>Bacteria</taxon>
        <taxon>Bacillati</taxon>
        <taxon>Actinomycetota</taxon>
        <taxon>Actinomycetes</taxon>
        <taxon>Kitasatosporales</taxon>
        <taxon>Streptomycetaceae</taxon>
        <taxon>Wenjunlia</taxon>
    </lineage>
</organism>
<keyword evidence="1" id="KW-0489">Methyltransferase</keyword>
<dbReference type="EMBL" id="LLZU01000005">
    <property type="protein sequence ID" value="KRV50547.1"/>
    <property type="molecule type" value="Genomic_DNA"/>
</dbReference>
<evidence type="ECO:0000256" key="1">
    <source>
        <dbReference type="ARBA" id="ARBA00022603"/>
    </source>
</evidence>
<dbReference type="InterPro" id="IPR041698">
    <property type="entry name" value="Methyltransf_25"/>
</dbReference>
<dbReference type="SUPFAM" id="SSF53335">
    <property type="entry name" value="S-adenosyl-L-methionine-dependent methyltransferases"/>
    <property type="match status" value="1"/>
</dbReference>